<evidence type="ECO:0000313" key="3">
    <source>
        <dbReference type="EMBL" id="WJW69708.1"/>
    </source>
</evidence>
<dbReference type="RefSeq" id="WP_341471581.1">
    <property type="nucleotide sequence ID" value="NZ_CP128400.1"/>
</dbReference>
<reference evidence="2 4" key="1">
    <citation type="submission" date="2020-06" db="EMBL/GenBank/DDBJ databases">
        <title>Anoxygenic phototrophic Chloroflexota member uses a Type I reaction center.</title>
        <authorList>
            <person name="Tsuji J.M."/>
            <person name="Shaw N.A."/>
            <person name="Nagashima S."/>
            <person name="Venkiteswaran J."/>
            <person name="Schiff S.L."/>
            <person name="Hanada S."/>
            <person name="Tank M."/>
            <person name="Neufeld J.D."/>
        </authorList>
    </citation>
    <scope>NUCLEOTIDE SEQUENCE [LARGE SCALE GENOMIC DNA]</scope>
    <source>
        <strain evidence="2">L227-S17</strain>
    </source>
</reference>
<dbReference type="NCBIfam" id="NF010147">
    <property type="entry name" value="PRK13623.1"/>
    <property type="match status" value="1"/>
</dbReference>
<dbReference type="InterPro" id="IPR016092">
    <property type="entry name" value="ATAP"/>
</dbReference>
<dbReference type="NCBIfam" id="TIGR00049">
    <property type="entry name" value="iron-sulfur cluster assembly accessory protein"/>
    <property type="match status" value="1"/>
</dbReference>
<dbReference type="PANTHER" id="PTHR43011:SF1">
    <property type="entry name" value="IRON-SULFUR CLUSTER ASSEMBLY 2 HOMOLOG, MITOCHONDRIAL"/>
    <property type="match status" value="1"/>
</dbReference>
<dbReference type="Gene3D" id="2.60.300.12">
    <property type="entry name" value="HesB-like domain"/>
    <property type="match status" value="1"/>
</dbReference>
<dbReference type="Pfam" id="PF01521">
    <property type="entry name" value="Fe-S_biosyn"/>
    <property type="match status" value="1"/>
</dbReference>
<gene>
    <name evidence="2" type="primary">erpA</name>
    <name evidence="2" type="ORF">HXX08_18270</name>
    <name evidence="3" type="ORF">OZ401_003336</name>
</gene>
<proteinExistence type="predicted"/>
<evidence type="ECO:0000313" key="5">
    <source>
        <dbReference type="Proteomes" id="UP001431572"/>
    </source>
</evidence>
<dbReference type="GO" id="GO:0005506">
    <property type="term" value="F:iron ion binding"/>
    <property type="evidence" value="ECO:0007669"/>
    <property type="project" value="TreeGrafter"/>
</dbReference>
<name>A0A8T7M709_9CHLR</name>
<dbReference type="PROSITE" id="PS01152">
    <property type="entry name" value="HESB"/>
    <property type="match status" value="1"/>
</dbReference>
<dbReference type="GO" id="GO:0016226">
    <property type="term" value="P:iron-sulfur cluster assembly"/>
    <property type="evidence" value="ECO:0007669"/>
    <property type="project" value="InterPro"/>
</dbReference>
<dbReference type="SUPFAM" id="SSF89360">
    <property type="entry name" value="HesB-like domain"/>
    <property type="match status" value="1"/>
</dbReference>
<reference evidence="3" key="2">
    <citation type="journal article" date="2024" name="Nature">
        <title>Anoxygenic phototroph of the Chloroflexota uses a type I reaction centre.</title>
        <authorList>
            <person name="Tsuji J.M."/>
            <person name="Shaw N.A."/>
            <person name="Nagashima S."/>
            <person name="Venkiteswaran J.J."/>
            <person name="Schiff S.L."/>
            <person name="Watanabe T."/>
            <person name="Fukui M."/>
            <person name="Hanada S."/>
            <person name="Tank M."/>
            <person name="Neufeld J.D."/>
        </authorList>
    </citation>
    <scope>NUCLEOTIDE SEQUENCE</scope>
    <source>
        <strain evidence="3">L227-S17</strain>
    </source>
</reference>
<dbReference type="Proteomes" id="UP000521676">
    <property type="component" value="Unassembled WGS sequence"/>
</dbReference>
<dbReference type="GO" id="GO:0051539">
    <property type="term" value="F:4 iron, 4 sulfur cluster binding"/>
    <property type="evidence" value="ECO:0007669"/>
    <property type="project" value="TreeGrafter"/>
</dbReference>
<evidence type="ECO:0000259" key="1">
    <source>
        <dbReference type="Pfam" id="PF01521"/>
    </source>
</evidence>
<accession>A0A8T7M709</accession>
<evidence type="ECO:0000313" key="4">
    <source>
        <dbReference type="Proteomes" id="UP000521676"/>
    </source>
</evidence>
<protein>
    <submittedName>
        <fullName evidence="2">Iron-sulfur cluster insertion protein ErpA</fullName>
    </submittedName>
</protein>
<dbReference type="EMBL" id="JACATZ010000003">
    <property type="protein sequence ID" value="NWJ47803.1"/>
    <property type="molecule type" value="Genomic_DNA"/>
</dbReference>
<dbReference type="AlphaFoldDB" id="A0A8T7M709"/>
<dbReference type="EMBL" id="CP128400">
    <property type="protein sequence ID" value="WJW69708.1"/>
    <property type="molecule type" value="Genomic_DNA"/>
</dbReference>
<organism evidence="2 4">
    <name type="scientific">Candidatus Chlorohelix allophototropha</name>
    <dbReference type="NCBI Taxonomy" id="3003348"/>
    <lineage>
        <taxon>Bacteria</taxon>
        <taxon>Bacillati</taxon>
        <taxon>Chloroflexota</taxon>
        <taxon>Chloroflexia</taxon>
        <taxon>Candidatus Chloroheliales</taxon>
        <taxon>Candidatus Chloroheliaceae</taxon>
        <taxon>Candidatus Chlorohelix</taxon>
    </lineage>
</organism>
<evidence type="ECO:0000313" key="2">
    <source>
        <dbReference type="EMBL" id="NWJ47803.1"/>
    </source>
</evidence>
<keyword evidence="5" id="KW-1185">Reference proteome</keyword>
<dbReference type="InterPro" id="IPR035903">
    <property type="entry name" value="HesB-like_dom_sf"/>
</dbReference>
<dbReference type="GO" id="GO:0051537">
    <property type="term" value="F:2 iron, 2 sulfur cluster binding"/>
    <property type="evidence" value="ECO:0007669"/>
    <property type="project" value="TreeGrafter"/>
</dbReference>
<dbReference type="PANTHER" id="PTHR43011">
    <property type="entry name" value="IRON-SULFUR CLUSTER ASSEMBLY 2 HOMOLOG, MITOCHONDRIAL"/>
    <property type="match status" value="1"/>
</dbReference>
<dbReference type="InterPro" id="IPR000361">
    <property type="entry name" value="ATAP_core_dom"/>
</dbReference>
<dbReference type="InterPro" id="IPR017870">
    <property type="entry name" value="FeS_cluster_insertion_CS"/>
</dbReference>
<feature type="domain" description="Core" evidence="1">
    <location>
        <begin position="2"/>
        <end position="102"/>
    </location>
</feature>
<sequence length="122" mass="12866">MITLTDSATDQLKKIIEEENDSTLGLRVFVAGGGCSGFQYQMVLENEIRDGDEITELNGVKLYVDSFSQKYIDGAEIDFVNSLMGGGFTVHNPNAVSSCGCGSSFDTADGAGKASSRSCACS</sequence>
<dbReference type="Proteomes" id="UP001431572">
    <property type="component" value="Chromosome 2"/>
</dbReference>